<organism evidence="4 5">
    <name type="scientific">Pantoea phytobeneficialis</name>
    <dbReference type="NCBI Taxonomy" id="2052056"/>
    <lineage>
        <taxon>Bacteria</taxon>
        <taxon>Pseudomonadati</taxon>
        <taxon>Pseudomonadota</taxon>
        <taxon>Gammaproteobacteria</taxon>
        <taxon>Enterobacterales</taxon>
        <taxon>Erwiniaceae</taxon>
        <taxon>Pantoea</taxon>
    </lineage>
</organism>
<evidence type="ECO:0000313" key="5">
    <source>
        <dbReference type="Proteomes" id="UP000424872"/>
    </source>
</evidence>
<sequence length="102" mass="11566">MRYLPLLVLVINFCPLTSLAKSAYDDLAYALREQQIIGDLKQHCHIPAGTTDEHIRQVFLNSKDNHDAVIHAAQALKARHKDTYQHQITQVSCPDKSAFMSH</sequence>
<accession>A0AAP9H9E4</accession>
<dbReference type="NCBIfam" id="NF041639">
    <property type="entry name" value="YicS_fam"/>
    <property type="match status" value="1"/>
</dbReference>
<feature type="chain" id="PRO_5042972226" description="Uncharacterized protein YicS" evidence="2">
    <location>
        <begin position="21"/>
        <end position="102"/>
    </location>
</feature>
<dbReference type="RefSeq" id="WP_302474917.1">
    <property type="nucleotide sequence ID" value="NZ_CP024637.1"/>
</dbReference>
<evidence type="ECO:0000313" key="6">
    <source>
        <dbReference type="Proteomes" id="UP001171299"/>
    </source>
</evidence>
<evidence type="ECO:0000313" key="3">
    <source>
        <dbReference type="EMBL" id="MDO6407210.1"/>
    </source>
</evidence>
<keyword evidence="6" id="KW-1185">Reference proteome</keyword>
<dbReference type="InterPro" id="IPR048144">
    <property type="entry name" value="YicS_fam"/>
</dbReference>
<dbReference type="EMBL" id="CP024637">
    <property type="protein sequence ID" value="QGR09180.1"/>
    <property type="molecule type" value="Genomic_DNA"/>
</dbReference>
<geneLocation type="plasmid" evidence="5">
    <name>pmsr2a</name>
</geneLocation>
<reference evidence="3" key="3">
    <citation type="submission" date="2023-07" db="EMBL/GenBank/DDBJ databases">
        <title>The extreme plant-growth-promoting properties of Pantoea phytobeneficialis PF55 revealed by functional and genomic analysis.</title>
        <authorList>
            <person name="Nascimento F.X."/>
            <person name="Marcio R.J."/>
        </authorList>
    </citation>
    <scope>NUCLEOTIDE SEQUENCE</scope>
    <source>
        <strain evidence="3">PF55</strain>
    </source>
</reference>
<feature type="signal peptide" evidence="2">
    <location>
        <begin position="1"/>
        <end position="20"/>
    </location>
</feature>
<evidence type="ECO:0000313" key="4">
    <source>
        <dbReference type="EMBL" id="QGR09180.1"/>
    </source>
</evidence>
<protein>
    <recommendedName>
        <fullName evidence="1">Uncharacterized protein YicS</fullName>
    </recommendedName>
</protein>
<evidence type="ECO:0000256" key="1">
    <source>
        <dbReference type="ARBA" id="ARBA00035681"/>
    </source>
</evidence>
<gene>
    <name evidence="4" type="ORF">CTZ24_22285</name>
    <name evidence="3" type="ORF">Q3404_11535</name>
</gene>
<dbReference type="KEGG" id="ppho:CTZ24_22285"/>
<dbReference type="Proteomes" id="UP001171299">
    <property type="component" value="Unassembled WGS sequence"/>
</dbReference>
<reference evidence="4" key="2">
    <citation type="journal article" date="2020" name="Environ. Microbiol.">
        <title>The extreme plant-growth-promoting properties of Pantoea phytobeneficialis MSR2 revealed by functional and genomic analysis.</title>
        <authorList>
            <person name="Nascimento F.X."/>
            <person name="Hernandez A.G."/>
            <person name="Glick B.R."/>
            <person name="Rossi M.J."/>
        </authorList>
    </citation>
    <scope>NUCLEOTIDE SEQUENCE</scope>
    <source>
        <strain evidence="4">MSR2</strain>
    </source>
</reference>
<dbReference type="EMBL" id="JAUOOM010000009">
    <property type="protein sequence ID" value="MDO6407210.1"/>
    <property type="molecule type" value="Genomic_DNA"/>
</dbReference>
<reference evidence="5" key="1">
    <citation type="submission" date="2017-11" db="EMBL/GenBank/DDBJ databases">
        <title>Genome sequence of Pantoea sp. MSR2.</title>
        <authorList>
            <person name="Nascimento F.X."/>
        </authorList>
    </citation>
    <scope>NUCLEOTIDE SEQUENCE [LARGE SCALE GENOMIC DNA]</scope>
    <source>
        <strain evidence="5">MSR2</strain>
        <plasmid evidence="5">pmsr2a</plasmid>
    </source>
</reference>
<keyword evidence="2" id="KW-0732">Signal</keyword>
<name>A0AAP9H9E4_9GAMM</name>
<geneLocation type="plasmid" evidence="4">
    <name>pMSR2A</name>
</geneLocation>
<dbReference type="Proteomes" id="UP000424872">
    <property type="component" value="Plasmid pMSR2A"/>
</dbReference>
<proteinExistence type="predicted"/>
<keyword evidence="4" id="KW-0614">Plasmid</keyword>
<dbReference type="AlphaFoldDB" id="A0AAP9H9E4"/>
<evidence type="ECO:0000256" key="2">
    <source>
        <dbReference type="SAM" id="SignalP"/>
    </source>
</evidence>